<dbReference type="EMBL" id="CAJNOL010002241">
    <property type="protein sequence ID" value="CAF1479306.1"/>
    <property type="molecule type" value="Genomic_DNA"/>
</dbReference>
<evidence type="ECO:0000313" key="3">
    <source>
        <dbReference type="EMBL" id="CAF1479306.1"/>
    </source>
</evidence>
<dbReference type="InterPro" id="IPR012337">
    <property type="entry name" value="RNaseH-like_sf"/>
</dbReference>
<comment type="caution">
    <text evidence="3">The sequence shown here is derived from an EMBL/GenBank/DDBJ whole genome shotgun (WGS) entry which is preliminary data.</text>
</comment>
<dbReference type="EMBL" id="CAJNOH010001326">
    <property type="protein sequence ID" value="CAF1204525.1"/>
    <property type="molecule type" value="Genomic_DNA"/>
</dbReference>
<dbReference type="Proteomes" id="UP000663854">
    <property type="component" value="Unassembled WGS sequence"/>
</dbReference>
<dbReference type="GO" id="GO:0004523">
    <property type="term" value="F:RNA-DNA hybrid ribonuclease activity"/>
    <property type="evidence" value="ECO:0007669"/>
    <property type="project" value="InterPro"/>
</dbReference>
<evidence type="ECO:0000313" key="2">
    <source>
        <dbReference type="EMBL" id="CAF1204525.1"/>
    </source>
</evidence>
<dbReference type="InterPro" id="IPR036397">
    <property type="entry name" value="RNaseH_sf"/>
</dbReference>
<gene>
    <name evidence="3" type="ORF">JXQ802_LOCUS39213</name>
    <name evidence="2" type="ORF">PYM288_LOCUS25062</name>
</gene>
<dbReference type="AlphaFoldDB" id="A0A815RMN1"/>
<dbReference type="Proteomes" id="UP000663870">
    <property type="component" value="Unassembled WGS sequence"/>
</dbReference>
<dbReference type="Pfam" id="PF13456">
    <property type="entry name" value="RVT_3"/>
    <property type="match status" value="1"/>
</dbReference>
<protein>
    <recommendedName>
        <fullName evidence="1">RNase H type-1 domain-containing protein</fullName>
    </recommendedName>
</protein>
<dbReference type="InterPro" id="IPR002156">
    <property type="entry name" value="RNaseH_domain"/>
</dbReference>
<sequence>MMYNNSTETGDITQTFVSNSILINNQSTTVTNANQIARQIESAYGFPAGSVRITNIVINGIRTNAGSGRRRRRERHRKKRQLSSCDQFISTRSFAQITMRITYPRRCGLSPSCKQTFVNDTQTLFNTYASIAVPNLIQSTVLISSHNEIFNELFLFSTVESNTVSIQNIDHYVISTNEIAKINDQILPSIEQRELICYVDGSYSHRMQIGHSGFRASDGSSTVHSYFPQRPRRGSTESEVFAAGLAIQHAFENCYNTLIIYTDNSKVEQLLCRPKDKDSCDYPVFYQTLCQYQQQKKNNNIRVERIRGHPTRYEQSQSDIKREFAKIDRLVRKKNQRYIQRQRIKYPRYYPSYYSYNTFTYYRWEVYQCLVYF</sequence>
<evidence type="ECO:0000313" key="4">
    <source>
        <dbReference type="Proteomes" id="UP000663870"/>
    </source>
</evidence>
<organism evidence="3 4">
    <name type="scientific">Rotaria sordida</name>
    <dbReference type="NCBI Taxonomy" id="392033"/>
    <lineage>
        <taxon>Eukaryota</taxon>
        <taxon>Metazoa</taxon>
        <taxon>Spiralia</taxon>
        <taxon>Gnathifera</taxon>
        <taxon>Rotifera</taxon>
        <taxon>Eurotatoria</taxon>
        <taxon>Bdelloidea</taxon>
        <taxon>Philodinida</taxon>
        <taxon>Philodinidae</taxon>
        <taxon>Rotaria</taxon>
    </lineage>
</organism>
<dbReference type="GO" id="GO:0003676">
    <property type="term" value="F:nucleic acid binding"/>
    <property type="evidence" value="ECO:0007669"/>
    <property type="project" value="InterPro"/>
</dbReference>
<dbReference type="SUPFAM" id="SSF53098">
    <property type="entry name" value="Ribonuclease H-like"/>
    <property type="match status" value="1"/>
</dbReference>
<keyword evidence="4" id="KW-1185">Reference proteome</keyword>
<reference evidence="3" key="1">
    <citation type="submission" date="2021-02" db="EMBL/GenBank/DDBJ databases">
        <authorList>
            <person name="Nowell W R."/>
        </authorList>
    </citation>
    <scope>NUCLEOTIDE SEQUENCE</scope>
</reference>
<feature type="domain" description="RNase H type-1" evidence="1">
    <location>
        <begin position="199"/>
        <end position="277"/>
    </location>
</feature>
<evidence type="ECO:0000259" key="1">
    <source>
        <dbReference type="Pfam" id="PF13456"/>
    </source>
</evidence>
<proteinExistence type="predicted"/>
<accession>A0A815RMN1</accession>
<dbReference type="Gene3D" id="3.30.420.10">
    <property type="entry name" value="Ribonuclease H-like superfamily/Ribonuclease H"/>
    <property type="match status" value="1"/>
</dbReference>
<name>A0A815RMN1_9BILA</name>